<dbReference type="EC" id="3.5.1.4" evidence="3"/>
<gene>
    <name evidence="5" type="ORF">CI238_11340</name>
</gene>
<name>A0A167DT43_COLIC</name>
<evidence type="ECO:0000256" key="2">
    <source>
        <dbReference type="ARBA" id="ARBA00009199"/>
    </source>
</evidence>
<evidence type="ECO:0000256" key="1">
    <source>
        <dbReference type="ARBA" id="ARBA00001311"/>
    </source>
</evidence>
<evidence type="ECO:0000313" key="5">
    <source>
        <dbReference type="EMBL" id="KZL84304.1"/>
    </source>
</evidence>
<comment type="caution">
    <text evidence="5">The sequence shown here is derived from an EMBL/GenBank/DDBJ whole genome shotgun (WGS) entry which is preliminary data.</text>
</comment>
<dbReference type="OrthoDB" id="6428749at2759"/>
<keyword evidence="6" id="KW-1185">Reference proteome</keyword>
<comment type="catalytic activity">
    <reaction evidence="1">
        <text>a monocarboxylic acid amide + H2O = a monocarboxylate + NH4(+)</text>
        <dbReference type="Rhea" id="RHEA:12020"/>
        <dbReference type="ChEBI" id="CHEBI:15377"/>
        <dbReference type="ChEBI" id="CHEBI:28938"/>
        <dbReference type="ChEBI" id="CHEBI:35757"/>
        <dbReference type="ChEBI" id="CHEBI:83628"/>
        <dbReference type="EC" id="3.5.1.4"/>
    </reaction>
</comment>
<dbReference type="PROSITE" id="PS00571">
    <property type="entry name" value="AMIDASES"/>
    <property type="match status" value="1"/>
</dbReference>
<dbReference type="PIRSF" id="PIRSF001221">
    <property type="entry name" value="Amidase_fungi"/>
    <property type="match status" value="1"/>
</dbReference>
<dbReference type="InterPro" id="IPR023631">
    <property type="entry name" value="Amidase_dom"/>
</dbReference>
<dbReference type="InterPro" id="IPR036928">
    <property type="entry name" value="AS_sf"/>
</dbReference>
<dbReference type="GO" id="GO:0004040">
    <property type="term" value="F:amidase activity"/>
    <property type="evidence" value="ECO:0007669"/>
    <property type="project" value="UniProtKB-EC"/>
</dbReference>
<protein>
    <recommendedName>
        <fullName evidence="3">amidase</fullName>
        <ecNumber evidence="3">3.5.1.4</ecNumber>
    </recommendedName>
</protein>
<organism evidence="5 6">
    <name type="scientific">Colletotrichum incanum</name>
    <name type="common">Soybean anthracnose fungus</name>
    <dbReference type="NCBI Taxonomy" id="1573173"/>
    <lineage>
        <taxon>Eukaryota</taxon>
        <taxon>Fungi</taxon>
        <taxon>Dikarya</taxon>
        <taxon>Ascomycota</taxon>
        <taxon>Pezizomycotina</taxon>
        <taxon>Sordariomycetes</taxon>
        <taxon>Hypocreomycetidae</taxon>
        <taxon>Glomerellales</taxon>
        <taxon>Glomerellaceae</taxon>
        <taxon>Colletotrichum</taxon>
        <taxon>Colletotrichum spaethianum species complex</taxon>
    </lineage>
</organism>
<dbReference type="Proteomes" id="UP000076584">
    <property type="component" value="Unassembled WGS sequence"/>
</dbReference>
<dbReference type="EMBL" id="LFIW01000900">
    <property type="protein sequence ID" value="KZL84304.1"/>
    <property type="molecule type" value="Genomic_DNA"/>
</dbReference>
<evidence type="ECO:0000256" key="3">
    <source>
        <dbReference type="ARBA" id="ARBA00012922"/>
    </source>
</evidence>
<proteinExistence type="inferred from homology"/>
<dbReference type="Pfam" id="PF01425">
    <property type="entry name" value="Amidase"/>
    <property type="match status" value="1"/>
</dbReference>
<keyword evidence="4 5" id="KW-0378">Hydrolase</keyword>
<evidence type="ECO:0000313" key="6">
    <source>
        <dbReference type="Proteomes" id="UP000076584"/>
    </source>
</evidence>
<dbReference type="AlphaFoldDB" id="A0A167DT43"/>
<dbReference type="InterPro" id="IPR020556">
    <property type="entry name" value="Amidase_CS"/>
</dbReference>
<dbReference type="PANTHER" id="PTHR46072:SF4">
    <property type="entry name" value="AMIDASE C550.07-RELATED"/>
    <property type="match status" value="1"/>
</dbReference>
<dbReference type="SUPFAM" id="SSF75304">
    <property type="entry name" value="Amidase signature (AS) enzymes"/>
    <property type="match status" value="1"/>
</dbReference>
<dbReference type="PANTHER" id="PTHR46072">
    <property type="entry name" value="AMIDASE-RELATED-RELATED"/>
    <property type="match status" value="1"/>
</dbReference>
<sequence>MVIDTIPTPWEELSQRCVDIQRKSIPKDYLLSEKHLPSQNRLNVQNIPYESGILTDEELRMTEQDSTGLRKRYKSGQWTVRQVVTAFLKRTTAIHQLTNFATEILADDALKKADDLDAHFQKTGQLAGALHGIPVSVKEHISMGGHITHAGFVSKITNIPDDDALSIQILKKAGAVIHVRTNQPQSLMHLDCNNNITGLTLNPHNLLCSPGGSSGGEGVSVGAKCSVIGVGTDIGGSIRIPAAFNGCYGLRPTALRVPNLGNFGITAGQESIRGVVGPLGQSVEDLDLFMNAMFAAEPWDTETTLVPLPWRQVTVGEKITIGLMLDDGCVKPHPPVLRALRTAAERLSKIGINVVDWEPYDHSRGWDIVSALYFPQGPRPYLDTFAESGEPILPLTHHAFGFSKTEPLTVAENWDLNYKRETYRRQYHAVMKERGVDFILCPAYVGAGVLQGGATYWGYTSIWNILDQPAAILPSGLKVDKAIDLHDETYKPRDEQDENEWKAYDAELFDGMPICLQLVGKHFHDEEVLQATKLVDRVLQDFAT</sequence>
<evidence type="ECO:0000256" key="4">
    <source>
        <dbReference type="ARBA" id="ARBA00022801"/>
    </source>
</evidence>
<comment type="similarity">
    <text evidence="2">Belongs to the amidase family.</text>
</comment>
<accession>A0A167DT43</accession>
<dbReference type="Gene3D" id="3.90.1300.10">
    <property type="entry name" value="Amidase signature (AS) domain"/>
    <property type="match status" value="1"/>
</dbReference>
<reference evidence="5 6" key="1">
    <citation type="submission" date="2015-06" db="EMBL/GenBank/DDBJ databases">
        <title>Survival trade-offs in plant roots during colonization by closely related pathogenic and mutualistic fungi.</title>
        <authorList>
            <person name="Hacquard S."/>
            <person name="Kracher B."/>
            <person name="Hiruma K."/>
            <person name="Weinman A."/>
            <person name="Muench P."/>
            <person name="Garrido Oter R."/>
            <person name="Ver Loren van Themaat E."/>
            <person name="Dallerey J.-F."/>
            <person name="Damm U."/>
            <person name="Henrissat B."/>
            <person name="Lespinet O."/>
            <person name="Thon M."/>
            <person name="Kemen E."/>
            <person name="McHardy A.C."/>
            <person name="Schulze-Lefert P."/>
            <person name="O'Connell R.J."/>
        </authorList>
    </citation>
    <scope>NUCLEOTIDE SEQUENCE [LARGE SCALE GENOMIC DNA]</scope>
    <source>
        <strain evidence="5 6">MAFF 238704</strain>
    </source>
</reference>
<dbReference type="STRING" id="1573173.A0A167DT43"/>